<protein>
    <recommendedName>
        <fullName evidence="2">Transcriptional repressor PaaX-like central Cas2-like domain-containing protein</fullName>
    </recommendedName>
</protein>
<keyword evidence="1" id="KW-0472">Membrane</keyword>
<comment type="caution">
    <text evidence="3">The sequence shown here is derived from an EMBL/GenBank/DDBJ whole genome shotgun (WGS) entry which is preliminary data.</text>
</comment>
<keyword evidence="1" id="KW-1133">Transmembrane helix</keyword>
<name>A0A2H0KCH9_9BACT</name>
<evidence type="ECO:0000313" key="4">
    <source>
        <dbReference type="Proteomes" id="UP000229342"/>
    </source>
</evidence>
<sequence>MRKNKTYTTAFEIGKQAIRSAKRFLDSDTPAANATQVVLALIVLSPIVFVGAMAPNVFQALRPYTKKRSYSVREVGRALDTLDRSKYLDIKRLKGGKVEIHITRKGMSQARKLSLETVKLSPSPEWNGKWHLLFYDVPVEHNSARLAFRNMVEKLGMYSIQKSLWVYPYSCEAEILFVADFFDIARCVNFAVADSLFDEDRILKFFKLTPIRVPSLKSQISSYGGI</sequence>
<evidence type="ECO:0000256" key="1">
    <source>
        <dbReference type="SAM" id="Phobius"/>
    </source>
</evidence>
<evidence type="ECO:0000259" key="2">
    <source>
        <dbReference type="Pfam" id="PF20803"/>
    </source>
</evidence>
<dbReference type="Gene3D" id="3.30.70.2650">
    <property type="match status" value="1"/>
</dbReference>
<organism evidence="3 4">
    <name type="scientific">Candidatus Taylorbacteria bacterium CG11_big_fil_rev_8_21_14_0_20_46_11</name>
    <dbReference type="NCBI Taxonomy" id="1975025"/>
    <lineage>
        <taxon>Bacteria</taxon>
        <taxon>Candidatus Tayloriibacteriota</taxon>
    </lineage>
</organism>
<dbReference type="AlphaFoldDB" id="A0A2H0KCH9"/>
<feature type="domain" description="Transcriptional repressor PaaX-like central Cas2-like" evidence="2">
    <location>
        <begin position="124"/>
        <end position="195"/>
    </location>
</feature>
<evidence type="ECO:0000313" key="3">
    <source>
        <dbReference type="EMBL" id="PIQ68951.1"/>
    </source>
</evidence>
<gene>
    <name evidence="3" type="ORF">COV91_01335</name>
</gene>
<dbReference type="Proteomes" id="UP000229342">
    <property type="component" value="Unassembled WGS sequence"/>
</dbReference>
<accession>A0A2H0KCH9</accession>
<keyword evidence="1" id="KW-0812">Transmembrane</keyword>
<proteinExistence type="predicted"/>
<dbReference type="EMBL" id="PCVG01000017">
    <property type="protein sequence ID" value="PIQ68951.1"/>
    <property type="molecule type" value="Genomic_DNA"/>
</dbReference>
<reference evidence="3 4" key="1">
    <citation type="submission" date="2017-09" db="EMBL/GenBank/DDBJ databases">
        <title>Depth-based differentiation of microbial function through sediment-hosted aquifers and enrichment of novel symbionts in the deep terrestrial subsurface.</title>
        <authorList>
            <person name="Probst A.J."/>
            <person name="Ladd B."/>
            <person name="Jarett J.K."/>
            <person name="Geller-Mcgrath D.E."/>
            <person name="Sieber C.M."/>
            <person name="Emerson J.B."/>
            <person name="Anantharaman K."/>
            <person name="Thomas B.C."/>
            <person name="Malmstrom R."/>
            <person name="Stieglmeier M."/>
            <person name="Klingl A."/>
            <person name="Woyke T."/>
            <person name="Ryan C.M."/>
            <person name="Banfield J.F."/>
        </authorList>
    </citation>
    <scope>NUCLEOTIDE SEQUENCE [LARGE SCALE GENOMIC DNA]</scope>
    <source>
        <strain evidence="3">CG11_big_fil_rev_8_21_14_0_20_46_11</strain>
    </source>
</reference>
<dbReference type="Pfam" id="PF20803">
    <property type="entry name" value="PaaX_M"/>
    <property type="match status" value="1"/>
</dbReference>
<dbReference type="InterPro" id="IPR048846">
    <property type="entry name" value="PaaX-like_central"/>
</dbReference>
<feature type="transmembrane region" description="Helical" evidence="1">
    <location>
        <begin position="37"/>
        <end position="58"/>
    </location>
</feature>